<protein>
    <submittedName>
        <fullName evidence="1">Uncharacterized protein</fullName>
    </submittedName>
</protein>
<accession>A0AA96UYY2</accession>
<proteinExistence type="predicted"/>
<dbReference type="AlphaFoldDB" id="A0AA96UYY2"/>
<dbReference type="Proteomes" id="UP001302978">
    <property type="component" value="Chromosome"/>
</dbReference>
<sequence>MIWQRNLEGNFSYSGISGGKFYTIVRQNNFAYPFVYMDQVIDYSNVYYAETSESFDQPYNSVYFVSQFNIETGELENCIGIIGQDYSYNRRGHFIYTAEDTVYLSNVYYPESMEYLEFIETNGADYFPRSLMRDIKKIRANEDFSDFAKDDAVWMKIDNYTSEMSEEESNAFMKVIETDYNQYVFENSYNNGQTLIVQIDLSAMTIDSGSVSGYMIDGYSADKKEGYLRVITTIGTEQRLPAADLIHRVYIFDSNMDLTGLSDEIVLKESITTARYIEDTIHIIHPNESSPRTLIDVSNPENPVLAGTLNASGYSAYLQPLEKFGNNIVLGVNQTKEDRLKIALINITNQTVPKVLDSYVMNETMSKELYHTFNGFMFDDERNILVIPVVGGVNIFEIKNNKFVFQKGDAHENGTVIRAAFVDDYLYTFSEKEIHVIDSANWETIHVISIQQPEIVNYERGYYSNTTIIW</sequence>
<reference evidence="1 2" key="1">
    <citation type="submission" date="2023-07" db="EMBL/GenBank/DDBJ databases">
        <title>Closed genoem sequence of Methanomicrococcus sp. Hf6.</title>
        <authorList>
            <person name="Poehlein A."/>
            <person name="Protasov E."/>
            <person name="Platt K."/>
            <person name="Reeh H."/>
            <person name="Daniel R."/>
            <person name="Brune A."/>
        </authorList>
    </citation>
    <scope>NUCLEOTIDE SEQUENCE [LARGE SCALE GENOMIC DNA]</scope>
    <source>
        <strain evidence="1 2">Hf6</strain>
    </source>
</reference>
<evidence type="ECO:0000313" key="1">
    <source>
        <dbReference type="EMBL" id="WNY23189.1"/>
    </source>
</evidence>
<keyword evidence="2" id="KW-1185">Reference proteome</keyword>
<name>A0AA96UYY2_9EURY</name>
<dbReference type="EMBL" id="CP131059">
    <property type="protein sequence ID" value="WNY23189.1"/>
    <property type="molecule type" value="Genomic_DNA"/>
</dbReference>
<dbReference type="KEGG" id="mehf:MmiHf6_04940"/>
<organism evidence="1 2">
    <name type="scientific">Methanimicrococcus hongohii</name>
    <dbReference type="NCBI Taxonomy" id="3028295"/>
    <lineage>
        <taxon>Archaea</taxon>
        <taxon>Methanobacteriati</taxon>
        <taxon>Methanobacteriota</taxon>
        <taxon>Stenosarchaea group</taxon>
        <taxon>Methanomicrobia</taxon>
        <taxon>Methanosarcinales</taxon>
        <taxon>Methanosarcinaceae</taxon>
        <taxon>Methanimicrococcus</taxon>
    </lineage>
</organism>
<evidence type="ECO:0000313" key="2">
    <source>
        <dbReference type="Proteomes" id="UP001302978"/>
    </source>
</evidence>
<dbReference type="InterPro" id="IPR019198">
    <property type="entry name" value="Beta_propeller_containing"/>
</dbReference>
<gene>
    <name evidence="1" type="ORF">MmiHf6_04940</name>
</gene>
<dbReference type="Pfam" id="PF09826">
    <property type="entry name" value="Beta_propel"/>
    <property type="match status" value="1"/>
</dbReference>